<dbReference type="Gene3D" id="3.40.50.150">
    <property type="entry name" value="Vaccinia Virus protein VP39"/>
    <property type="match status" value="1"/>
</dbReference>
<keyword evidence="2" id="KW-0698">rRNA processing</keyword>
<keyword evidence="5" id="KW-0949">S-adenosyl-L-methionine</keyword>
<evidence type="ECO:0000313" key="8">
    <source>
        <dbReference type="Proteomes" id="UP001139104"/>
    </source>
</evidence>
<dbReference type="InterPro" id="IPR007848">
    <property type="entry name" value="Small_mtfrase_dom"/>
</dbReference>
<dbReference type="RefSeq" id="WP_243067364.1">
    <property type="nucleotide sequence ID" value="NZ_JAIVFK010000026.1"/>
</dbReference>
<dbReference type="GO" id="GO:0008168">
    <property type="term" value="F:methyltransferase activity"/>
    <property type="evidence" value="ECO:0007669"/>
    <property type="project" value="UniProtKB-KW"/>
</dbReference>
<evidence type="ECO:0000259" key="6">
    <source>
        <dbReference type="Pfam" id="PF05175"/>
    </source>
</evidence>
<dbReference type="CDD" id="cd02440">
    <property type="entry name" value="AdoMet_MTases"/>
    <property type="match status" value="1"/>
</dbReference>
<gene>
    <name evidence="7" type="ORF">K2U94_11635</name>
</gene>
<dbReference type="PANTHER" id="PTHR47816:SF4">
    <property type="entry name" value="RIBOSOMAL RNA SMALL SUBUNIT METHYLTRANSFERASE C"/>
    <property type="match status" value="1"/>
</dbReference>
<keyword evidence="8" id="KW-1185">Reference proteome</keyword>
<dbReference type="SUPFAM" id="SSF53335">
    <property type="entry name" value="S-adenosyl-L-methionine-dependent methyltransferases"/>
    <property type="match status" value="1"/>
</dbReference>
<dbReference type="EMBL" id="JAIVFP010000001">
    <property type="protein sequence ID" value="MCI4683409.1"/>
    <property type="molecule type" value="Genomic_DNA"/>
</dbReference>
<dbReference type="InterPro" id="IPR029063">
    <property type="entry name" value="SAM-dependent_MTases_sf"/>
</dbReference>
<dbReference type="Pfam" id="PF05175">
    <property type="entry name" value="MTS"/>
    <property type="match status" value="1"/>
</dbReference>
<keyword evidence="3 7" id="KW-0489">Methyltransferase</keyword>
<evidence type="ECO:0000256" key="3">
    <source>
        <dbReference type="ARBA" id="ARBA00022603"/>
    </source>
</evidence>
<evidence type="ECO:0000256" key="1">
    <source>
        <dbReference type="ARBA" id="ARBA00022490"/>
    </source>
</evidence>
<evidence type="ECO:0000256" key="2">
    <source>
        <dbReference type="ARBA" id="ARBA00022552"/>
    </source>
</evidence>
<dbReference type="InterPro" id="IPR002052">
    <property type="entry name" value="DNA_methylase_N6_adenine_CS"/>
</dbReference>
<evidence type="ECO:0000256" key="4">
    <source>
        <dbReference type="ARBA" id="ARBA00022679"/>
    </source>
</evidence>
<organism evidence="7 8">
    <name type="scientific">Candidatus Rhodoblastus alkanivorans</name>
    <dbReference type="NCBI Taxonomy" id="2954117"/>
    <lineage>
        <taxon>Bacteria</taxon>
        <taxon>Pseudomonadati</taxon>
        <taxon>Pseudomonadota</taxon>
        <taxon>Alphaproteobacteria</taxon>
        <taxon>Hyphomicrobiales</taxon>
        <taxon>Rhodoblastaceae</taxon>
        <taxon>Rhodoblastus</taxon>
    </lineage>
</organism>
<reference evidence="7" key="1">
    <citation type="journal article" date="2022" name="ISME J.">
        <title>Identification of active gaseous-alkane degraders at natural gas seeps.</title>
        <authorList>
            <person name="Farhan Ul Haque M."/>
            <person name="Hernandez M."/>
            <person name="Crombie A.T."/>
            <person name="Murrell J.C."/>
        </authorList>
    </citation>
    <scope>NUCLEOTIDE SEQUENCE</scope>
    <source>
        <strain evidence="7">PC2</strain>
    </source>
</reference>
<evidence type="ECO:0000313" key="7">
    <source>
        <dbReference type="EMBL" id="MCI4683409.1"/>
    </source>
</evidence>
<evidence type="ECO:0000256" key="5">
    <source>
        <dbReference type="ARBA" id="ARBA00022691"/>
    </source>
</evidence>
<dbReference type="Proteomes" id="UP001139104">
    <property type="component" value="Unassembled WGS sequence"/>
</dbReference>
<accession>A0ABS9Z6W1</accession>
<keyword evidence="1" id="KW-0963">Cytoplasm</keyword>
<keyword evidence="4" id="KW-0808">Transferase</keyword>
<comment type="caution">
    <text evidence="7">The sequence shown here is derived from an EMBL/GenBank/DDBJ whole genome shotgun (WGS) entry which is preliminary data.</text>
</comment>
<dbReference type="PROSITE" id="PS00092">
    <property type="entry name" value="N6_MTASE"/>
    <property type="match status" value="1"/>
</dbReference>
<dbReference type="GO" id="GO:0032259">
    <property type="term" value="P:methylation"/>
    <property type="evidence" value="ECO:0007669"/>
    <property type="project" value="UniProtKB-KW"/>
</dbReference>
<feature type="domain" description="Methyltransferase small" evidence="6">
    <location>
        <begin position="135"/>
        <end position="296"/>
    </location>
</feature>
<sequence length="300" mass="31923">MTYDNLFGAPPPELAESALDSRQFSPTCPGAEDLAAVAPGSLANLAMLAPPGAIERRSAIALALRALATGAPFLVMAPKDKGGGRIAKELAELACPCQESSKRHHRICAANAQGDIAAIEAAIHAGAPRFSESLGLWTQPGVFSWDRIDPGSAFLIRHLPEFSGRGADFGCGFGLIAHRILGSPRVKSLLMVDIDRRAIELCARNVDDPRVAILWADVRALSLGPFDFIAMNPPFHEAGRETKELGRSFIASAAANLRPGGQCWLVANRHLPYEAALEQTFRSVAPIAAEGGYKVIEAIK</sequence>
<dbReference type="PANTHER" id="PTHR47816">
    <property type="entry name" value="RIBOSOMAL RNA SMALL SUBUNIT METHYLTRANSFERASE C"/>
    <property type="match status" value="1"/>
</dbReference>
<name>A0ABS9Z6W1_9HYPH</name>
<dbReference type="InterPro" id="IPR046977">
    <property type="entry name" value="RsmC/RlmG"/>
</dbReference>
<proteinExistence type="predicted"/>
<protein>
    <submittedName>
        <fullName evidence="7">Methyltransferase</fullName>
    </submittedName>
</protein>